<dbReference type="Proteomes" id="UP001271007">
    <property type="component" value="Unassembled WGS sequence"/>
</dbReference>
<organism evidence="8 9">
    <name type="scientific">Extremus antarcticus</name>
    <dbReference type="NCBI Taxonomy" id="702011"/>
    <lineage>
        <taxon>Eukaryota</taxon>
        <taxon>Fungi</taxon>
        <taxon>Dikarya</taxon>
        <taxon>Ascomycota</taxon>
        <taxon>Pezizomycotina</taxon>
        <taxon>Dothideomycetes</taxon>
        <taxon>Dothideomycetidae</taxon>
        <taxon>Mycosphaerellales</taxon>
        <taxon>Extremaceae</taxon>
        <taxon>Extremus</taxon>
    </lineage>
</organism>
<dbReference type="FunFam" id="3.50.50.60:FF:000138">
    <property type="entry name" value="Flavin-containing monooxygenase"/>
    <property type="match status" value="1"/>
</dbReference>
<evidence type="ECO:0000256" key="6">
    <source>
        <dbReference type="ARBA" id="ARBA00023002"/>
    </source>
</evidence>
<keyword evidence="6" id="KW-0560">Oxidoreductase</keyword>
<name>A0AAJ0DJM0_9PEZI</name>
<dbReference type="InterPro" id="IPR050346">
    <property type="entry name" value="FMO-like"/>
</dbReference>
<keyword evidence="3" id="KW-0285">Flavoprotein</keyword>
<dbReference type="Gene3D" id="3.50.50.60">
    <property type="entry name" value="FAD/NAD(P)-binding domain"/>
    <property type="match status" value="2"/>
</dbReference>
<dbReference type="EMBL" id="JAWDJX010000026">
    <property type="protein sequence ID" value="KAK3051451.1"/>
    <property type="molecule type" value="Genomic_DNA"/>
</dbReference>
<dbReference type="PANTHER" id="PTHR23023">
    <property type="entry name" value="DIMETHYLANILINE MONOOXYGENASE"/>
    <property type="match status" value="1"/>
</dbReference>
<dbReference type="InterPro" id="IPR036188">
    <property type="entry name" value="FAD/NAD-bd_sf"/>
</dbReference>
<comment type="similarity">
    <text evidence="2">Belongs to the FMO family.</text>
</comment>
<dbReference type="InterPro" id="IPR020946">
    <property type="entry name" value="Flavin_mOase-like"/>
</dbReference>
<dbReference type="Pfam" id="PF00743">
    <property type="entry name" value="FMO-like"/>
    <property type="match status" value="2"/>
</dbReference>
<evidence type="ECO:0000256" key="1">
    <source>
        <dbReference type="ARBA" id="ARBA00001974"/>
    </source>
</evidence>
<evidence type="ECO:0000256" key="4">
    <source>
        <dbReference type="ARBA" id="ARBA00022827"/>
    </source>
</evidence>
<keyword evidence="7 8" id="KW-0503">Monooxygenase</keyword>
<evidence type="ECO:0000256" key="2">
    <source>
        <dbReference type="ARBA" id="ARBA00009183"/>
    </source>
</evidence>
<evidence type="ECO:0000256" key="3">
    <source>
        <dbReference type="ARBA" id="ARBA00022630"/>
    </source>
</evidence>
<dbReference type="GO" id="GO:0004499">
    <property type="term" value="F:N,N-dimethylaniline monooxygenase activity"/>
    <property type="evidence" value="ECO:0007669"/>
    <property type="project" value="InterPro"/>
</dbReference>
<keyword evidence="5" id="KW-0521">NADP</keyword>
<evidence type="ECO:0000256" key="5">
    <source>
        <dbReference type="ARBA" id="ARBA00022857"/>
    </source>
</evidence>
<proteinExistence type="inferred from homology"/>
<dbReference type="SUPFAM" id="SSF51905">
    <property type="entry name" value="FAD/NAD(P)-binding domain"/>
    <property type="match status" value="2"/>
</dbReference>
<comment type="caution">
    <text evidence="8">The sequence shown here is derived from an EMBL/GenBank/DDBJ whole genome shotgun (WGS) entry which is preliminary data.</text>
</comment>
<accession>A0AAJ0DJM0</accession>
<comment type="cofactor">
    <cofactor evidence="1">
        <name>FAD</name>
        <dbReference type="ChEBI" id="CHEBI:57692"/>
    </cofactor>
</comment>
<gene>
    <name evidence="8" type="primary">FMO1_1</name>
    <name evidence="8" type="ORF">LTR09_007474</name>
</gene>
<sequence>MSPMLLDELLNIDKVAVLELDHVVSPLQSESPLEHRLASLTWLSRYLAAERKFSKITVFEQRATVGGVWNHTPLNVIEETFTIPRMQPSKSPDTALWTPSCSNPQFVSPVYDLLETNVPHHLMNYSDQCFPKSSSLFPKHAVVKNYLQQYAESLKSMLSLGTQVHKVSRCVDLDGRRRWQLEALDLKTRVRRTEVYDAVLVANGHYNDPFIPNIKGLEDFNRVHPGTVSHSKLYRRPDQYTGKKVIVVGHSASGLDLSAQIATVCKRPVVVSEKSSAAKSMENRPGIKMVPEIAEFLPDQRAVLLSSGEIETDIDAVVFCTGYFYSFPFFDSTDLALSSAGSWVKGLYEHILYINDPTLAFLGIPQRIVPFPVAEAQAGFVARIWADRLPVPTKLAMLA</sequence>
<dbReference type="GO" id="GO:0050660">
    <property type="term" value="F:flavin adenine dinucleotide binding"/>
    <property type="evidence" value="ECO:0007669"/>
    <property type="project" value="InterPro"/>
</dbReference>
<reference evidence="8" key="1">
    <citation type="submission" date="2023-04" db="EMBL/GenBank/DDBJ databases">
        <title>Black Yeasts Isolated from many extreme environments.</title>
        <authorList>
            <person name="Coleine C."/>
            <person name="Stajich J.E."/>
            <person name="Selbmann L."/>
        </authorList>
    </citation>
    <scope>NUCLEOTIDE SEQUENCE</scope>
    <source>
        <strain evidence="8">CCFEE 5312</strain>
    </source>
</reference>
<evidence type="ECO:0000313" key="8">
    <source>
        <dbReference type="EMBL" id="KAK3051451.1"/>
    </source>
</evidence>
<dbReference type="GO" id="GO:0050661">
    <property type="term" value="F:NADP binding"/>
    <property type="evidence" value="ECO:0007669"/>
    <property type="project" value="InterPro"/>
</dbReference>
<keyword evidence="9" id="KW-1185">Reference proteome</keyword>
<evidence type="ECO:0000256" key="7">
    <source>
        <dbReference type="ARBA" id="ARBA00023033"/>
    </source>
</evidence>
<evidence type="ECO:0000313" key="9">
    <source>
        <dbReference type="Proteomes" id="UP001271007"/>
    </source>
</evidence>
<keyword evidence="4" id="KW-0274">FAD</keyword>
<protein>
    <submittedName>
        <fullName evidence="8">Monooxygenase</fullName>
    </submittedName>
</protein>
<dbReference type="AlphaFoldDB" id="A0AAJ0DJM0"/>